<evidence type="ECO:0000259" key="2">
    <source>
        <dbReference type="Pfam" id="PF03551"/>
    </source>
</evidence>
<name>A0A6H9YFR2_9ACTN</name>
<evidence type="ECO:0000313" key="4">
    <source>
        <dbReference type="Proteomes" id="UP000468735"/>
    </source>
</evidence>
<dbReference type="InterPro" id="IPR036388">
    <property type="entry name" value="WH-like_DNA-bd_sf"/>
</dbReference>
<dbReference type="PANTHER" id="PTHR33169:SF14">
    <property type="entry name" value="TRANSCRIPTIONAL REGULATOR RV3488"/>
    <property type="match status" value="1"/>
</dbReference>
<dbReference type="PANTHER" id="PTHR33169">
    <property type="entry name" value="PADR-FAMILY TRANSCRIPTIONAL REGULATOR"/>
    <property type="match status" value="1"/>
</dbReference>
<reference evidence="3 4" key="1">
    <citation type="submission" date="2019-09" db="EMBL/GenBank/DDBJ databases">
        <title>Actinomadura physcomitrii sp. nov., a novel actinomycete isolated from moss [Physcomitrium sphaericum (Ludw) Fuernr].</title>
        <authorList>
            <person name="Zhuang X."/>
            <person name="Liu C."/>
        </authorList>
    </citation>
    <scope>NUCLEOTIDE SEQUENCE [LARGE SCALE GENOMIC DNA]</scope>
    <source>
        <strain evidence="3 4">HMC1</strain>
    </source>
</reference>
<dbReference type="Gene3D" id="1.10.10.10">
    <property type="entry name" value="Winged helix-like DNA-binding domain superfamily/Winged helix DNA-binding domain"/>
    <property type="match status" value="1"/>
</dbReference>
<dbReference type="InterPro" id="IPR005149">
    <property type="entry name" value="Tscrpt_reg_PadR_N"/>
</dbReference>
<accession>A0A6H9YFR2</accession>
<dbReference type="InterPro" id="IPR052509">
    <property type="entry name" value="Metal_resp_DNA-bind_regulator"/>
</dbReference>
<protein>
    <submittedName>
        <fullName evidence="3">PadR family transcriptional regulator</fullName>
    </submittedName>
</protein>
<feature type="region of interest" description="Disordered" evidence="1">
    <location>
        <begin position="228"/>
        <end position="247"/>
    </location>
</feature>
<comment type="caution">
    <text evidence="3">The sequence shown here is derived from an EMBL/GenBank/DDBJ whole genome shotgun (WGS) entry which is preliminary data.</text>
</comment>
<dbReference type="OrthoDB" id="8443918at2"/>
<proteinExistence type="predicted"/>
<dbReference type="Proteomes" id="UP000468735">
    <property type="component" value="Unassembled WGS sequence"/>
</dbReference>
<dbReference type="SUPFAM" id="SSF46785">
    <property type="entry name" value="Winged helix' DNA-binding domain"/>
    <property type="match status" value="1"/>
</dbReference>
<evidence type="ECO:0000256" key="1">
    <source>
        <dbReference type="SAM" id="MobiDB-lite"/>
    </source>
</evidence>
<organism evidence="3 4">
    <name type="scientific">Actinomadura rudentiformis</name>
    <dbReference type="NCBI Taxonomy" id="359158"/>
    <lineage>
        <taxon>Bacteria</taxon>
        <taxon>Bacillati</taxon>
        <taxon>Actinomycetota</taxon>
        <taxon>Actinomycetes</taxon>
        <taxon>Streptosporangiales</taxon>
        <taxon>Thermomonosporaceae</taxon>
        <taxon>Actinomadura</taxon>
    </lineage>
</organism>
<feature type="domain" description="Transcription regulator PadR N-terminal" evidence="2">
    <location>
        <begin position="19"/>
        <end position="95"/>
    </location>
</feature>
<dbReference type="InterPro" id="IPR036390">
    <property type="entry name" value="WH_DNA-bd_sf"/>
</dbReference>
<keyword evidence="4" id="KW-1185">Reference proteome</keyword>
<dbReference type="AlphaFoldDB" id="A0A6H9YFR2"/>
<dbReference type="EMBL" id="WBMT01000016">
    <property type="protein sequence ID" value="KAB2344398.1"/>
    <property type="molecule type" value="Genomic_DNA"/>
</dbReference>
<evidence type="ECO:0000313" key="3">
    <source>
        <dbReference type="EMBL" id="KAB2344398.1"/>
    </source>
</evidence>
<dbReference type="Pfam" id="PF03551">
    <property type="entry name" value="PadR"/>
    <property type="match status" value="1"/>
</dbReference>
<sequence>MDDTMPGRRTSTSPLALAVLSTLIERPMHPYEIAQRLKHRGKDQSIKIRYGSLYTVVQNLADRELVEAEGTARAGRRPERTVYRITEAGRAELTERLRELVRTPAKEYPLFEAALSLVIVLPPDEVAGLLAERLRTLEKEMTAARATLADLMVGQGMPRLFLLEGEYALALKQAEADWVRAMVTELADGSFEGLADWRTWHETSELPAEMRQTEWFKADQALLGEEPALLQEPALLHEENDESEGSA</sequence>
<gene>
    <name evidence="3" type="ORF">F8566_31185</name>
</gene>